<evidence type="ECO:0000313" key="4">
    <source>
        <dbReference type="Proteomes" id="UP001268683"/>
    </source>
</evidence>
<evidence type="ECO:0000256" key="1">
    <source>
        <dbReference type="ARBA" id="ARBA00022857"/>
    </source>
</evidence>
<feature type="domain" description="Enoyl reductase (ER)" evidence="2">
    <location>
        <begin position="14"/>
        <end position="324"/>
    </location>
</feature>
<dbReference type="Pfam" id="PF00107">
    <property type="entry name" value="ADH_zinc_N"/>
    <property type="match status" value="1"/>
</dbReference>
<keyword evidence="4" id="KW-1185">Reference proteome</keyword>
<dbReference type="InterPro" id="IPR011032">
    <property type="entry name" value="GroES-like_sf"/>
</dbReference>
<dbReference type="InterPro" id="IPR013154">
    <property type="entry name" value="ADH-like_N"/>
</dbReference>
<proteinExistence type="predicted"/>
<dbReference type="InterPro" id="IPR051603">
    <property type="entry name" value="Zinc-ADH_QOR/CCCR"/>
</dbReference>
<sequence>MKAVWYETTGEAESVLTIGEIAVPELNAGEVMVRVHASGVNPSDVKTRAGARGPLAFDRVIPHSDGAGVIEAVGAGVSTERIGERVWIWNGAWARAMGTNAEYIVVPAEQAAHLPDAVSFEAGACLGIPASTAYYGVYADGSVEGKTILVTGGAGAVGHYAIQFAKAGGAKVITTVSGPEKAAHAETAGPDAVINYREGDAAEAILAATNGEGVDRVVEVEFGGNLEVTNKILKPNGVVATYGSMGDMEPKLPFYPMMFNCVTVRMYLVYLLSQEARALTVNGVNECIKDPSFKHMITEVYPFEKTAEAHKAVESGTLIGNVVVKVK</sequence>
<evidence type="ECO:0000313" key="3">
    <source>
        <dbReference type="EMBL" id="WND03876.1"/>
    </source>
</evidence>
<dbReference type="SUPFAM" id="SSF51735">
    <property type="entry name" value="NAD(P)-binding Rossmann-fold domains"/>
    <property type="match status" value="1"/>
</dbReference>
<evidence type="ECO:0000259" key="2">
    <source>
        <dbReference type="SMART" id="SM00829"/>
    </source>
</evidence>
<reference evidence="3" key="1">
    <citation type="submission" date="2023-04" db="EMBL/GenBank/DDBJ databases">
        <title>Complete genome sequence of Temperatibacter marinus.</title>
        <authorList>
            <person name="Rong J.-C."/>
            <person name="Yi M.-L."/>
            <person name="Zhao Q."/>
        </authorList>
    </citation>
    <scope>NUCLEOTIDE SEQUENCE</scope>
    <source>
        <strain evidence="3">NBRC 110045</strain>
    </source>
</reference>
<dbReference type="EMBL" id="CP123872">
    <property type="protein sequence ID" value="WND03876.1"/>
    <property type="molecule type" value="Genomic_DNA"/>
</dbReference>
<organism evidence="3 4">
    <name type="scientific">Temperatibacter marinus</name>
    <dbReference type="NCBI Taxonomy" id="1456591"/>
    <lineage>
        <taxon>Bacteria</taxon>
        <taxon>Pseudomonadati</taxon>
        <taxon>Pseudomonadota</taxon>
        <taxon>Alphaproteobacteria</taxon>
        <taxon>Kordiimonadales</taxon>
        <taxon>Temperatibacteraceae</taxon>
        <taxon>Temperatibacter</taxon>
    </lineage>
</organism>
<dbReference type="CDD" id="cd08253">
    <property type="entry name" value="zeta_crystallin"/>
    <property type="match status" value="1"/>
</dbReference>
<accession>A0AA52HA51</accession>
<dbReference type="PANTHER" id="PTHR44154">
    <property type="entry name" value="QUINONE OXIDOREDUCTASE"/>
    <property type="match status" value="1"/>
</dbReference>
<dbReference type="KEGG" id="tmk:QGN29_05760"/>
<protein>
    <submittedName>
        <fullName evidence="3">NADPH:quinone reductase</fullName>
    </submittedName>
</protein>
<dbReference type="Proteomes" id="UP001268683">
    <property type="component" value="Chromosome"/>
</dbReference>
<dbReference type="Gene3D" id="3.90.180.10">
    <property type="entry name" value="Medium-chain alcohol dehydrogenases, catalytic domain"/>
    <property type="match status" value="1"/>
</dbReference>
<dbReference type="InterPro" id="IPR036291">
    <property type="entry name" value="NAD(P)-bd_dom_sf"/>
</dbReference>
<name>A0AA52HA51_9PROT</name>
<dbReference type="InterPro" id="IPR013149">
    <property type="entry name" value="ADH-like_C"/>
</dbReference>
<dbReference type="GO" id="GO:0016491">
    <property type="term" value="F:oxidoreductase activity"/>
    <property type="evidence" value="ECO:0007669"/>
    <property type="project" value="InterPro"/>
</dbReference>
<dbReference type="SMART" id="SM00829">
    <property type="entry name" value="PKS_ER"/>
    <property type="match status" value="1"/>
</dbReference>
<dbReference type="Pfam" id="PF08240">
    <property type="entry name" value="ADH_N"/>
    <property type="match status" value="1"/>
</dbReference>
<dbReference type="InterPro" id="IPR020843">
    <property type="entry name" value="ER"/>
</dbReference>
<gene>
    <name evidence="3" type="ORF">QGN29_05760</name>
</gene>
<dbReference type="PANTHER" id="PTHR44154:SF1">
    <property type="entry name" value="QUINONE OXIDOREDUCTASE"/>
    <property type="match status" value="1"/>
</dbReference>
<dbReference type="RefSeq" id="WP_310799741.1">
    <property type="nucleotide sequence ID" value="NZ_CP123872.1"/>
</dbReference>
<dbReference type="Gene3D" id="3.40.50.720">
    <property type="entry name" value="NAD(P)-binding Rossmann-like Domain"/>
    <property type="match status" value="1"/>
</dbReference>
<keyword evidence="1" id="KW-0521">NADP</keyword>
<dbReference type="SUPFAM" id="SSF50129">
    <property type="entry name" value="GroES-like"/>
    <property type="match status" value="1"/>
</dbReference>
<dbReference type="AlphaFoldDB" id="A0AA52HA51"/>